<protein>
    <submittedName>
        <fullName evidence="1">Uncharacterized protein</fullName>
    </submittedName>
</protein>
<organism evidence="1">
    <name type="scientific">Anguilla anguilla</name>
    <name type="common">European freshwater eel</name>
    <name type="synonym">Muraena anguilla</name>
    <dbReference type="NCBI Taxonomy" id="7936"/>
    <lineage>
        <taxon>Eukaryota</taxon>
        <taxon>Metazoa</taxon>
        <taxon>Chordata</taxon>
        <taxon>Craniata</taxon>
        <taxon>Vertebrata</taxon>
        <taxon>Euteleostomi</taxon>
        <taxon>Actinopterygii</taxon>
        <taxon>Neopterygii</taxon>
        <taxon>Teleostei</taxon>
        <taxon>Anguilliformes</taxon>
        <taxon>Anguillidae</taxon>
        <taxon>Anguilla</taxon>
    </lineage>
</organism>
<reference evidence="1" key="1">
    <citation type="submission" date="2014-11" db="EMBL/GenBank/DDBJ databases">
        <authorList>
            <person name="Amaro Gonzalez C."/>
        </authorList>
    </citation>
    <scope>NUCLEOTIDE SEQUENCE</scope>
</reference>
<dbReference type="AlphaFoldDB" id="A0A0E9UVJ2"/>
<sequence>MYTSVYKIYYHTNVCRSEYSECYIYYHLLI</sequence>
<name>A0A0E9UVJ2_ANGAN</name>
<reference evidence="1" key="2">
    <citation type="journal article" date="2015" name="Fish Shellfish Immunol.">
        <title>Early steps in the European eel (Anguilla anguilla)-Vibrio vulnificus interaction in the gills: Role of the RtxA13 toxin.</title>
        <authorList>
            <person name="Callol A."/>
            <person name="Pajuelo D."/>
            <person name="Ebbesson L."/>
            <person name="Teles M."/>
            <person name="MacKenzie S."/>
            <person name="Amaro C."/>
        </authorList>
    </citation>
    <scope>NUCLEOTIDE SEQUENCE</scope>
</reference>
<evidence type="ECO:0000313" key="1">
    <source>
        <dbReference type="EMBL" id="JAH69894.1"/>
    </source>
</evidence>
<dbReference type="EMBL" id="GBXM01038683">
    <property type="protein sequence ID" value="JAH69894.1"/>
    <property type="molecule type" value="Transcribed_RNA"/>
</dbReference>
<accession>A0A0E9UVJ2</accession>
<proteinExistence type="predicted"/>